<keyword evidence="5" id="KW-1185">Reference proteome</keyword>
<sequence>MQKSLTARHLGWFPGPVLTKTGPGLAMQMLARHMTSGPPPREAHWIWLWTTRGQEGEAALSLGLLSSWSQERRGGLSSAELAAQAAAGSYSRLTRMDACSPTSLFLFALLLQAAGTGTAEGAPRQDLTHRVGESATFSLEVLQRSNISNLLWRSSSSGTMHAVAAWQAGNALEVLIESYFGRVTFLEQSLSLKISNLRKEDGGFYDVVELQDPIEALLKEYILFVFDVRITASRSANGTCSLRLLCEVGAGAKTTVKFNWRPTLSKGPGSQGPALHLVLHPADADKSYTCTAAALGSQQSVAVIPYQSCNSGAGAAGLLWPGSLAGSIAKTILGPAFLVLLVLL</sequence>
<comment type="subcellular location">
    <subcellularLocation>
        <location evidence="1">Membrane</location>
    </subcellularLocation>
</comment>
<dbReference type="PANTHER" id="PTHR12080">
    <property type="entry name" value="SIGNALING LYMPHOCYTIC ACTIVATION MOLECULE"/>
    <property type="match status" value="1"/>
</dbReference>
<evidence type="ECO:0000313" key="5">
    <source>
        <dbReference type="Proteomes" id="UP001190640"/>
    </source>
</evidence>
<dbReference type="PANTHER" id="PTHR12080:SF48">
    <property type="entry name" value="IMMUNOGLOBULIN SUBTYPE DOMAIN-CONTAINING PROTEIN"/>
    <property type="match status" value="1"/>
</dbReference>
<gene>
    <name evidence="6" type="primary">SLAMF9</name>
</gene>
<accession>A0AA97KHQ4</accession>
<evidence type="ECO:0000256" key="4">
    <source>
        <dbReference type="ARBA" id="ARBA00023180"/>
    </source>
</evidence>
<dbReference type="InterPro" id="IPR013783">
    <property type="entry name" value="Ig-like_fold"/>
</dbReference>
<dbReference type="RefSeq" id="XP_054855084.1">
    <property type="nucleotide sequence ID" value="XM_054999109.1"/>
</dbReference>
<evidence type="ECO:0000256" key="2">
    <source>
        <dbReference type="ARBA" id="ARBA00022729"/>
    </source>
</evidence>
<keyword evidence="4" id="KW-0325">Glycoprotein</keyword>
<dbReference type="InterPro" id="IPR015631">
    <property type="entry name" value="CD2/SLAM_rcpt"/>
</dbReference>
<evidence type="ECO:0000256" key="1">
    <source>
        <dbReference type="ARBA" id="ARBA00004370"/>
    </source>
</evidence>
<dbReference type="InterPro" id="IPR036179">
    <property type="entry name" value="Ig-like_dom_sf"/>
</dbReference>
<dbReference type="Proteomes" id="UP001190640">
    <property type="component" value="Chromosome 1"/>
</dbReference>
<reference evidence="6" key="1">
    <citation type="submission" date="2025-08" db="UniProtKB">
        <authorList>
            <consortium name="RefSeq"/>
        </authorList>
    </citation>
    <scope>IDENTIFICATION</scope>
    <source>
        <tissue evidence="6">Blood</tissue>
    </source>
</reference>
<protein>
    <submittedName>
        <fullName evidence="6">SLAM family member 9</fullName>
    </submittedName>
</protein>
<keyword evidence="3" id="KW-0472">Membrane</keyword>
<dbReference type="GeneID" id="129343099"/>
<name>A0AA97KHQ4_EUBMA</name>
<dbReference type="KEGG" id="emc:129343099"/>
<dbReference type="CTD" id="89886"/>
<proteinExistence type="predicted"/>
<dbReference type="SUPFAM" id="SSF48726">
    <property type="entry name" value="Immunoglobulin"/>
    <property type="match status" value="1"/>
</dbReference>
<evidence type="ECO:0000313" key="6">
    <source>
        <dbReference type="RefSeq" id="XP_054855084.1"/>
    </source>
</evidence>
<dbReference type="AlphaFoldDB" id="A0AA97KHQ4"/>
<dbReference type="Gene3D" id="2.60.40.10">
    <property type="entry name" value="Immunoglobulins"/>
    <property type="match status" value="2"/>
</dbReference>
<dbReference type="GO" id="GO:0016020">
    <property type="term" value="C:membrane"/>
    <property type="evidence" value="ECO:0007669"/>
    <property type="project" value="UniProtKB-SubCell"/>
</dbReference>
<evidence type="ECO:0000256" key="3">
    <source>
        <dbReference type="ARBA" id="ARBA00023136"/>
    </source>
</evidence>
<organism evidence="5 6">
    <name type="scientific">Eublepharis macularius</name>
    <name type="common">Leopard gecko</name>
    <name type="synonym">Cyrtodactylus macularius</name>
    <dbReference type="NCBI Taxonomy" id="481883"/>
    <lineage>
        <taxon>Eukaryota</taxon>
        <taxon>Metazoa</taxon>
        <taxon>Chordata</taxon>
        <taxon>Craniata</taxon>
        <taxon>Vertebrata</taxon>
        <taxon>Euteleostomi</taxon>
        <taxon>Lepidosauria</taxon>
        <taxon>Squamata</taxon>
        <taxon>Bifurcata</taxon>
        <taxon>Gekkota</taxon>
        <taxon>Eublepharidae</taxon>
        <taxon>Eublepharinae</taxon>
        <taxon>Eublepharis</taxon>
    </lineage>
</organism>
<keyword evidence="2" id="KW-0732">Signal</keyword>